<accession>A0ABV5J998</accession>
<keyword evidence="1" id="KW-0732">Signal</keyword>
<evidence type="ECO:0000256" key="1">
    <source>
        <dbReference type="SAM" id="SignalP"/>
    </source>
</evidence>
<gene>
    <name evidence="2" type="ORF">ACFFUR_16380</name>
</gene>
<sequence>MKKIALIFALGVFSFAGIQAAPVVNSNFTVVQEIQDENEIAPEDLPQAVKDTIAEKDETKDQTIAKAFQLTDEAGNVEYKVVFGTEEEGLSKKYDAEGNEIVETV</sequence>
<organism evidence="2 3">
    <name type="scientific">Echinicola jeungdonensis</name>
    <dbReference type="NCBI Taxonomy" id="709343"/>
    <lineage>
        <taxon>Bacteria</taxon>
        <taxon>Pseudomonadati</taxon>
        <taxon>Bacteroidota</taxon>
        <taxon>Cytophagia</taxon>
        <taxon>Cytophagales</taxon>
        <taxon>Cyclobacteriaceae</taxon>
        <taxon>Echinicola</taxon>
    </lineage>
</organism>
<name>A0ABV5J998_9BACT</name>
<reference evidence="2 3" key="1">
    <citation type="submission" date="2024-09" db="EMBL/GenBank/DDBJ databases">
        <authorList>
            <person name="Sun Q."/>
            <person name="Mori K."/>
        </authorList>
    </citation>
    <scope>NUCLEOTIDE SEQUENCE [LARGE SCALE GENOMIC DNA]</scope>
    <source>
        <strain evidence="2 3">CECT 7682</strain>
    </source>
</reference>
<dbReference type="EMBL" id="JBHMEW010000068">
    <property type="protein sequence ID" value="MFB9213394.1"/>
    <property type="molecule type" value="Genomic_DNA"/>
</dbReference>
<feature type="signal peptide" evidence="1">
    <location>
        <begin position="1"/>
        <end position="20"/>
    </location>
</feature>
<proteinExistence type="predicted"/>
<evidence type="ECO:0000313" key="2">
    <source>
        <dbReference type="EMBL" id="MFB9213394.1"/>
    </source>
</evidence>
<keyword evidence="3" id="KW-1185">Reference proteome</keyword>
<evidence type="ECO:0000313" key="3">
    <source>
        <dbReference type="Proteomes" id="UP001589654"/>
    </source>
</evidence>
<evidence type="ECO:0008006" key="4">
    <source>
        <dbReference type="Google" id="ProtNLM"/>
    </source>
</evidence>
<dbReference type="Proteomes" id="UP001589654">
    <property type="component" value="Unassembled WGS sequence"/>
</dbReference>
<feature type="chain" id="PRO_5047302084" description="PepSY domain-containing protein" evidence="1">
    <location>
        <begin position="21"/>
        <end position="105"/>
    </location>
</feature>
<comment type="caution">
    <text evidence="2">The sequence shown here is derived from an EMBL/GenBank/DDBJ whole genome shotgun (WGS) entry which is preliminary data.</text>
</comment>
<dbReference type="RefSeq" id="WP_290249076.1">
    <property type="nucleotide sequence ID" value="NZ_JAUFQT010000002.1"/>
</dbReference>
<protein>
    <recommendedName>
        <fullName evidence="4">PepSY domain-containing protein</fullName>
    </recommendedName>
</protein>